<dbReference type="EMBL" id="LSBJ02000001">
    <property type="protein sequence ID" value="OAQ60978.2"/>
    <property type="molecule type" value="Genomic_DNA"/>
</dbReference>
<evidence type="ECO:0000256" key="5">
    <source>
        <dbReference type="ARBA" id="ARBA00022692"/>
    </source>
</evidence>
<dbReference type="GeneID" id="28845730"/>
<dbReference type="PANTHER" id="PTHR31382:SF1">
    <property type="entry name" value="SODIUM ION_PROTON EXCHANGER (EUROFUNG)"/>
    <property type="match status" value="1"/>
</dbReference>
<evidence type="ECO:0000259" key="13">
    <source>
        <dbReference type="Pfam" id="PF00999"/>
    </source>
</evidence>
<evidence type="ECO:0000256" key="1">
    <source>
        <dbReference type="ARBA" id="ARBA00004141"/>
    </source>
</evidence>
<keyword evidence="8" id="KW-0406">Ion transport</keyword>
<feature type="domain" description="Cation/H+ exchanger transmembrane" evidence="13">
    <location>
        <begin position="39"/>
        <end position="458"/>
    </location>
</feature>
<keyword evidence="4" id="KW-0050">Antiport</keyword>
<dbReference type="Gene3D" id="1.20.1530.20">
    <property type="match status" value="1"/>
</dbReference>
<feature type="transmembrane region" description="Helical" evidence="12">
    <location>
        <begin position="440"/>
        <end position="460"/>
    </location>
</feature>
<comment type="similarity">
    <text evidence="2">Belongs to the fungal Na(+)/H(+) exchanger family.</text>
</comment>
<keyword evidence="5 12" id="KW-0812">Transmembrane</keyword>
<dbReference type="GO" id="GO:0042391">
    <property type="term" value="P:regulation of membrane potential"/>
    <property type="evidence" value="ECO:0007669"/>
    <property type="project" value="InterPro"/>
</dbReference>
<dbReference type="AlphaFoldDB" id="A0A179F6C6"/>
<evidence type="ECO:0000313" key="14">
    <source>
        <dbReference type="EMBL" id="OAQ60978.2"/>
    </source>
</evidence>
<feature type="region of interest" description="Disordered" evidence="11">
    <location>
        <begin position="521"/>
        <end position="573"/>
    </location>
</feature>
<dbReference type="RefSeq" id="XP_018138787.2">
    <property type="nucleotide sequence ID" value="XM_018281736.2"/>
</dbReference>
<dbReference type="KEGG" id="pchm:VFPPC_02010"/>
<evidence type="ECO:0000256" key="9">
    <source>
        <dbReference type="ARBA" id="ARBA00023136"/>
    </source>
</evidence>
<keyword evidence="6 12" id="KW-1133">Transmembrane helix</keyword>
<accession>A0A179F6C6</accession>
<dbReference type="Pfam" id="PF00999">
    <property type="entry name" value="Na_H_Exchanger"/>
    <property type="match status" value="1"/>
</dbReference>
<dbReference type="GO" id="GO:0005886">
    <property type="term" value="C:plasma membrane"/>
    <property type="evidence" value="ECO:0007669"/>
    <property type="project" value="InterPro"/>
</dbReference>
<protein>
    <submittedName>
        <fullName evidence="14">Na/H antiporter</fullName>
    </submittedName>
</protein>
<evidence type="ECO:0000256" key="12">
    <source>
        <dbReference type="SAM" id="Phobius"/>
    </source>
</evidence>
<keyword evidence="9 12" id="KW-0472">Membrane</keyword>
<keyword evidence="7" id="KW-0915">Sodium</keyword>
<feature type="transmembrane region" description="Helical" evidence="12">
    <location>
        <begin position="349"/>
        <end position="370"/>
    </location>
</feature>
<evidence type="ECO:0000256" key="4">
    <source>
        <dbReference type="ARBA" id="ARBA00022449"/>
    </source>
</evidence>
<dbReference type="InterPro" id="IPR004712">
    <property type="entry name" value="Na+/H+_antiporter_fungi"/>
</dbReference>
<evidence type="ECO:0000256" key="8">
    <source>
        <dbReference type="ARBA" id="ARBA00023065"/>
    </source>
</evidence>
<feature type="transmembrane region" description="Helical" evidence="12">
    <location>
        <begin position="391"/>
        <end position="411"/>
    </location>
</feature>
<comment type="subcellular location">
    <subcellularLocation>
        <location evidence="1">Membrane</location>
        <topology evidence="1">Multi-pass membrane protein</topology>
    </subcellularLocation>
</comment>
<evidence type="ECO:0000256" key="3">
    <source>
        <dbReference type="ARBA" id="ARBA00022448"/>
    </source>
</evidence>
<keyword evidence="15" id="KW-1185">Reference proteome</keyword>
<dbReference type="Proteomes" id="UP000078397">
    <property type="component" value="Unassembled WGS sequence"/>
</dbReference>
<gene>
    <name evidence="14" type="ORF">VFPPC_02010</name>
</gene>
<comment type="caution">
    <text evidence="14">The sequence shown here is derived from an EMBL/GenBank/DDBJ whole genome shotgun (WGS) entry which is preliminary data.</text>
</comment>
<dbReference type="GO" id="GO:0120029">
    <property type="term" value="P:proton export across plasma membrane"/>
    <property type="evidence" value="ECO:0007669"/>
    <property type="project" value="InterPro"/>
</dbReference>
<organism evidence="14 15">
    <name type="scientific">Pochonia chlamydosporia 170</name>
    <dbReference type="NCBI Taxonomy" id="1380566"/>
    <lineage>
        <taxon>Eukaryota</taxon>
        <taxon>Fungi</taxon>
        <taxon>Dikarya</taxon>
        <taxon>Ascomycota</taxon>
        <taxon>Pezizomycotina</taxon>
        <taxon>Sordariomycetes</taxon>
        <taxon>Hypocreomycetidae</taxon>
        <taxon>Hypocreales</taxon>
        <taxon>Clavicipitaceae</taxon>
        <taxon>Pochonia</taxon>
    </lineage>
</organism>
<sequence length="653" mass="71708">MANFTMHEGKDIWAIPLAVTDFNVLVALLGGFISLFGLVSYLLKENYYLSEALISLLVGVAFGPYAADWIRPWSYAACHRDGLTDVQCDDRLGAVTLNFSRLVLGVQLVLAGVQLPSKYLWKELKPVLLLVGPGMACMWMATSLLVWGLVGTPSFLHALAIGACVTPTDPVLSAVIVKGKFADHNIPKDLQDLIVAESGTNDGLGYPFLFFALYLIKYIGPGATEGGAGDAIGLWFGFTWGYTIILSVIYGAAVGWLAKELLHFAEARGYVDRESFLVFAIALALFVLGTCGMIGTDDVLACFIAGNTFTWDDWFRIQTKDDSLQPTIDMLLNVTIFLWYGAYLPWNLFAHNAIIPLSRLIPLGLLVLLLRRLPWVYGMHKWIHQIRQVRQAIFVGFFGPIGVSAVFYLFVSLEFIQQHLSDESGTPRKDVKDLAESIKIVVWFLVVCSTVVHGLSIPLGKLGYLAPRIHRVLSESLSESLSTDRYAEARRRVPVLGRFMRKSEDVEANLAARVRGGTAPITRTGQGVVPSKIKQSEMESGEARGVSSSNVEGDSSGNRTDVEGEAGGSGVRTPAKREIQFFDEAGARGPGTTTPSRSIRREIQFSDEMPENAEAAITTKRGESEMIVICRRWWRLGMGMGMGVKPQCLFCSV</sequence>
<proteinExistence type="inferred from homology"/>
<feature type="transmembrane region" description="Helical" evidence="12">
    <location>
        <begin position="203"/>
        <end position="220"/>
    </location>
</feature>
<dbReference type="OrthoDB" id="5327978at2759"/>
<dbReference type="FunFam" id="1.20.1530.20:FF:000015">
    <property type="entry name" value="Na(+)/H(+) antiporter 2"/>
    <property type="match status" value="1"/>
</dbReference>
<dbReference type="GO" id="GO:0036376">
    <property type="term" value="P:sodium ion export across plasma membrane"/>
    <property type="evidence" value="ECO:0007669"/>
    <property type="project" value="InterPro"/>
</dbReference>
<dbReference type="STRING" id="1380566.A0A179F6C6"/>
<dbReference type="PANTHER" id="PTHR31382">
    <property type="entry name" value="NA(+)/H(+) ANTIPORTER"/>
    <property type="match status" value="1"/>
</dbReference>
<dbReference type="InterPro" id="IPR006153">
    <property type="entry name" value="Cation/H_exchanger_TM"/>
</dbReference>
<feature type="transmembrane region" description="Helical" evidence="12">
    <location>
        <begin position="276"/>
        <end position="305"/>
    </location>
</feature>
<feature type="transmembrane region" description="Helical" evidence="12">
    <location>
        <begin position="12"/>
        <end position="36"/>
    </location>
</feature>
<dbReference type="InterPro" id="IPR038770">
    <property type="entry name" value="Na+/solute_symporter_sf"/>
</dbReference>
<evidence type="ECO:0000256" key="2">
    <source>
        <dbReference type="ARBA" id="ARBA00005248"/>
    </source>
</evidence>
<reference evidence="14 15" key="1">
    <citation type="journal article" date="2016" name="PLoS Pathog.">
        <title>Biosynthesis of antibiotic leucinostatins in bio-control fungus Purpureocillium lilacinum and their inhibition on phytophthora revealed by genome mining.</title>
        <authorList>
            <person name="Wang G."/>
            <person name="Liu Z."/>
            <person name="Lin R."/>
            <person name="Li E."/>
            <person name="Mao Z."/>
            <person name="Ling J."/>
            <person name="Yang Y."/>
            <person name="Yin W.B."/>
            <person name="Xie B."/>
        </authorList>
    </citation>
    <scope>NUCLEOTIDE SEQUENCE [LARGE SCALE GENOMIC DNA]</scope>
    <source>
        <strain evidence="14">170</strain>
    </source>
</reference>
<evidence type="ECO:0000256" key="7">
    <source>
        <dbReference type="ARBA" id="ARBA00023053"/>
    </source>
</evidence>
<feature type="transmembrane region" description="Helical" evidence="12">
    <location>
        <begin position="127"/>
        <end position="150"/>
    </location>
</feature>
<name>A0A179F6C6_METCM</name>
<keyword evidence="3" id="KW-0813">Transport</keyword>
<evidence type="ECO:0000256" key="10">
    <source>
        <dbReference type="ARBA" id="ARBA00023201"/>
    </source>
</evidence>
<evidence type="ECO:0000256" key="6">
    <source>
        <dbReference type="ARBA" id="ARBA00022989"/>
    </source>
</evidence>
<feature type="compositionally biased region" description="Polar residues" evidence="11">
    <location>
        <begin position="546"/>
        <end position="559"/>
    </location>
</feature>
<dbReference type="GO" id="GO:0015385">
    <property type="term" value="F:sodium:proton antiporter activity"/>
    <property type="evidence" value="ECO:0007669"/>
    <property type="project" value="InterPro"/>
</dbReference>
<feature type="transmembrane region" description="Helical" evidence="12">
    <location>
        <begin position="232"/>
        <end position="256"/>
    </location>
</feature>
<evidence type="ECO:0000313" key="15">
    <source>
        <dbReference type="Proteomes" id="UP000078397"/>
    </source>
</evidence>
<keyword evidence="10" id="KW-0739">Sodium transport</keyword>
<feature type="transmembrane region" description="Helical" evidence="12">
    <location>
        <begin position="48"/>
        <end position="67"/>
    </location>
</feature>
<evidence type="ECO:0000256" key="11">
    <source>
        <dbReference type="SAM" id="MobiDB-lite"/>
    </source>
</evidence>